<dbReference type="Proteomes" id="UP001054945">
    <property type="component" value="Unassembled WGS sequence"/>
</dbReference>
<reference evidence="1 2" key="1">
    <citation type="submission" date="2021-06" db="EMBL/GenBank/DDBJ databases">
        <title>Caerostris extrusa draft genome.</title>
        <authorList>
            <person name="Kono N."/>
            <person name="Arakawa K."/>
        </authorList>
    </citation>
    <scope>NUCLEOTIDE SEQUENCE [LARGE SCALE GENOMIC DNA]</scope>
</reference>
<keyword evidence="2" id="KW-1185">Reference proteome</keyword>
<comment type="caution">
    <text evidence="1">The sequence shown here is derived from an EMBL/GenBank/DDBJ whole genome shotgun (WGS) entry which is preliminary data.</text>
</comment>
<name>A0AAV4UG18_CAEEX</name>
<proteinExistence type="predicted"/>
<evidence type="ECO:0000313" key="2">
    <source>
        <dbReference type="Proteomes" id="UP001054945"/>
    </source>
</evidence>
<accession>A0AAV4UG18</accession>
<sequence>MGLCSLGEDFCSNSAGIVEHDNRVCILLLSMCPSIAKICESIRFGVQPEFIAIVEELGRSYFPNWRKSVKPKDSQKKIFVLTPMNQQHSFFIVQYPVLLNRTNFLESVFPRNKSQKTDGRTRNARRLITYSSTDRKAKATLLFQKHTSQNVFKCHTNYVHHVICYYDSKVQNSCLV</sequence>
<evidence type="ECO:0000313" key="1">
    <source>
        <dbReference type="EMBL" id="GIY56694.1"/>
    </source>
</evidence>
<organism evidence="1 2">
    <name type="scientific">Caerostris extrusa</name>
    <name type="common">Bark spider</name>
    <name type="synonym">Caerostris bankana</name>
    <dbReference type="NCBI Taxonomy" id="172846"/>
    <lineage>
        <taxon>Eukaryota</taxon>
        <taxon>Metazoa</taxon>
        <taxon>Ecdysozoa</taxon>
        <taxon>Arthropoda</taxon>
        <taxon>Chelicerata</taxon>
        <taxon>Arachnida</taxon>
        <taxon>Araneae</taxon>
        <taxon>Araneomorphae</taxon>
        <taxon>Entelegynae</taxon>
        <taxon>Araneoidea</taxon>
        <taxon>Araneidae</taxon>
        <taxon>Caerostris</taxon>
    </lineage>
</organism>
<evidence type="ECO:0008006" key="3">
    <source>
        <dbReference type="Google" id="ProtNLM"/>
    </source>
</evidence>
<gene>
    <name evidence="1" type="ORF">CEXT_129721</name>
</gene>
<dbReference type="AlphaFoldDB" id="A0AAV4UG18"/>
<dbReference type="EMBL" id="BPLR01012795">
    <property type="protein sequence ID" value="GIY56694.1"/>
    <property type="molecule type" value="Genomic_DNA"/>
</dbReference>
<protein>
    <recommendedName>
        <fullName evidence="3">LAGLIDADG homing endonuclease</fullName>
    </recommendedName>
</protein>